<dbReference type="Proteomes" id="UP000214689">
    <property type="component" value="Chromosome"/>
</dbReference>
<comment type="subcellular location">
    <subcellularLocation>
        <location evidence="1">Cell inner membrane</location>
        <topology evidence="1">Multi-pass membrane protein</topology>
    </subcellularLocation>
</comment>
<keyword evidence="6" id="KW-0633">Potassium transport</keyword>
<feature type="transmembrane region" description="Helical" evidence="13">
    <location>
        <begin position="392"/>
        <end position="416"/>
    </location>
</feature>
<evidence type="ECO:0000313" key="14">
    <source>
        <dbReference type="EMBL" id="ASS38075.1"/>
    </source>
</evidence>
<evidence type="ECO:0000256" key="6">
    <source>
        <dbReference type="ARBA" id="ARBA00022538"/>
    </source>
</evidence>
<evidence type="ECO:0000256" key="2">
    <source>
        <dbReference type="ARBA" id="ARBA00009137"/>
    </source>
</evidence>
<dbReference type="PANTHER" id="PTHR32024">
    <property type="entry name" value="TRK SYSTEM POTASSIUM UPTAKE PROTEIN TRKG-RELATED"/>
    <property type="match status" value="1"/>
</dbReference>
<keyword evidence="3" id="KW-0813">Transport</keyword>
<evidence type="ECO:0000256" key="5">
    <source>
        <dbReference type="ARBA" id="ARBA00022519"/>
    </source>
</evidence>
<dbReference type="AlphaFoldDB" id="A0A223AT37"/>
<dbReference type="PANTHER" id="PTHR32024:SF2">
    <property type="entry name" value="TRK SYSTEM POTASSIUM UPTAKE PROTEIN TRKG-RELATED"/>
    <property type="match status" value="1"/>
</dbReference>
<evidence type="ECO:0000256" key="10">
    <source>
        <dbReference type="ARBA" id="ARBA00023065"/>
    </source>
</evidence>
<name>A0A223AT37_9FIRM</name>
<keyword evidence="4" id="KW-1003">Cell membrane</keyword>
<keyword evidence="7 13" id="KW-0812">Transmembrane</keyword>
<accession>A0A223AT37</accession>
<sequence length="488" mass="53792">MYKRVINIIGKLQFIIGGSMMLPLFVAIIYKEYDSVIAFTITCALTFGLGILTTNILGKNASTEALRYTDSYFIVAFTWIMSSVLAAIPFVIQGSIPNVVDAFFEMCSGFSTTGATILTDVEALPKSMLFWRSETQWLGGMGIIVLMVALVPNLGVKAQNVASAETPGPTVTKLTSRFSDTARSLYIAYVILTIILIVLLLLGGLNLFDAVAHAFSTMATGGFGIYSDSIAHFHSYYITWVITIFMVIAGTNFNLFFTIMFDKVKTALADEELRLYGLILVVSTSLITISLLLQGGYNNAFKAITDAAFQVATLISTTGFATINFNLWPAFCKMILILLMFTGAMSSSTAGGIKIIRILSIFKMFKREVRVRLHDNIVDDVKYNGTKISGEVMMYMLSFVITFLLTLGIGTIIVSLRSDADFITDFTAVLSCISNVGPGLAQVGPIENFHFYSDFSTFVLALIMIIGRLELSTVLIMFSRYYWNRHRV</sequence>
<feature type="binding site" evidence="12">
    <location>
        <position position="113"/>
    </location>
    <ligand>
        <name>K(+)</name>
        <dbReference type="ChEBI" id="CHEBI:29103"/>
    </ligand>
</feature>
<keyword evidence="12" id="KW-0479">Metal-binding</keyword>
<keyword evidence="8 12" id="KW-0630">Potassium</keyword>
<feature type="transmembrane region" description="Helical" evidence="13">
    <location>
        <begin position="12"/>
        <end position="30"/>
    </location>
</feature>
<keyword evidence="9 13" id="KW-1133">Transmembrane helix</keyword>
<evidence type="ECO:0000256" key="13">
    <source>
        <dbReference type="SAM" id="Phobius"/>
    </source>
</evidence>
<feature type="transmembrane region" description="Helical" evidence="13">
    <location>
        <begin position="458"/>
        <end position="483"/>
    </location>
</feature>
<feature type="transmembrane region" description="Helical" evidence="13">
    <location>
        <begin position="70"/>
        <end position="92"/>
    </location>
</feature>
<keyword evidence="15" id="KW-1185">Reference proteome</keyword>
<reference evidence="15" key="1">
    <citation type="submission" date="2016-05" db="EMBL/GenBank/DDBJ databases">
        <authorList>
            <person name="Holder M.E."/>
            <person name="Ajami N.J."/>
            <person name="Petrosino J.F."/>
        </authorList>
    </citation>
    <scope>NUCLEOTIDE SEQUENCE [LARGE SCALE GENOMIC DNA]</scope>
    <source>
        <strain evidence="15">ATCC 700696</strain>
    </source>
</reference>
<evidence type="ECO:0000256" key="11">
    <source>
        <dbReference type="ARBA" id="ARBA00023136"/>
    </source>
</evidence>
<dbReference type="InterPro" id="IPR003445">
    <property type="entry name" value="Cat_transpt"/>
</dbReference>
<evidence type="ECO:0000256" key="1">
    <source>
        <dbReference type="ARBA" id="ARBA00004429"/>
    </source>
</evidence>
<proteinExistence type="inferred from homology"/>
<evidence type="ECO:0000256" key="7">
    <source>
        <dbReference type="ARBA" id="ARBA00022692"/>
    </source>
</evidence>
<dbReference type="GO" id="GO:0005886">
    <property type="term" value="C:plasma membrane"/>
    <property type="evidence" value="ECO:0007669"/>
    <property type="project" value="UniProtKB-SubCell"/>
</dbReference>
<feature type="binding site" evidence="12">
    <location>
        <position position="112"/>
    </location>
    <ligand>
        <name>K(+)</name>
        <dbReference type="ChEBI" id="CHEBI:29103"/>
    </ligand>
</feature>
<feature type="binding site" evidence="12">
    <location>
        <position position="435"/>
    </location>
    <ligand>
        <name>K(+)</name>
        <dbReference type="ChEBI" id="CHEBI:29103"/>
    </ligand>
</feature>
<feature type="transmembrane region" description="Helical" evidence="13">
    <location>
        <begin position="307"/>
        <end position="328"/>
    </location>
</feature>
<feature type="transmembrane region" description="Helical" evidence="13">
    <location>
        <begin position="137"/>
        <end position="156"/>
    </location>
</feature>
<feature type="transmembrane region" description="Helical" evidence="13">
    <location>
        <begin position="185"/>
        <end position="204"/>
    </location>
</feature>
<evidence type="ECO:0000256" key="4">
    <source>
        <dbReference type="ARBA" id="ARBA00022475"/>
    </source>
</evidence>
<dbReference type="EMBL" id="CP016199">
    <property type="protein sequence ID" value="ASS38075.1"/>
    <property type="molecule type" value="Genomic_DNA"/>
</dbReference>
<feature type="binding site" evidence="12">
    <location>
        <position position="317"/>
    </location>
    <ligand>
        <name>K(+)</name>
        <dbReference type="ChEBI" id="CHEBI:29103"/>
    </ligand>
</feature>
<keyword evidence="11 13" id="KW-0472">Membrane</keyword>
<evidence type="ECO:0000313" key="15">
    <source>
        <dbReference type="Proteomes" id="UP000214689"/>
    </source>
</evidence>
<evidence type="ECO:0000256" key="8">
    <source>
        <dbReference type="ARBA" id="ARBA00022958"/>
    </source>
</evidence>
<keyword evidence="5" id="KW-0997">Cell inner membrane</keyword>
<feature type="transmembrane region" description="Helical" evidence="13">
    <location>
        <begin position="273"/>
        <end position="295"/>
    </location>
</feature>
<feature type="transmembrane region" description="Helical" evidence="13">
    <location>
        <begin position="334"/>
        <end position="356"/>
    </location>
</feature>
<feature type="binding site" evidence="12">
    <location>
        <position position="436"/>
    </location>
    <ligand>
        <name>K(+)</name>
        <dbReference type="ChEBI" id="CHEBI:29103"/>
    </ligand>
</feature>
<gene>
    <name evidence="14" type="ORF">AXF17_06410</name>
</gene>
<dbReference type="Pfam" id="PF02386">
    <property type="entry name" value="TrkH"/>
    <property type="match status" value="1"/>
</dbReference>
<organism evidence="14 15">
    <name type="scientific">Mogibacterium pumilum</name>
    <dbReference type="NCBI Taxonomy" id="86332"/>
    <lineage>
        <taxon>Bacteria</taxon>
        <taxon>Bacillati</taxon>
        <taxon>Bacillota</taxon>
        <taxon>Clostridia</taxon>
        <taxon>Peptostreptococcales</taxon>
        <taxon>Anaerovoracaceae</taxon>
        <taxon>Mogibacterium</taxon>
    </lineage>
</organism>
<evidence type="ECO:0000256" key="9">
    <source>
        <dbReference type="ARBA" id="ARBA00022989"/>
    </source>
</evidence>
<dbReference type="GO" id="GO:0046872">
    <property type="term" value="F:metal ion binding"/>
    <property type="evidence" value="ECO:0007669"/>
    <property type="project" value="UniProtKB-KW"/>
</dbReference>
<protein>
    <submittedName>
        <fullName evidence="14">Transporter</fullName>
    </submittedName>
</protein>
<keyword evidence="10" id="KW-0406">Ion transport</keyword>
<feature type="transmembrane region" description="Helical" evidence="13">
    <location>
        <begin position="238"/>
        <end position="261"/>
    </location>
</feature>
<feature type="binding site" evidence="12">
    <location>
        <position position="318"/>
    </location>
    <ligand>
        <name>K(+)</name>
        <dbReference type="ChEBI" id="CHEBI:29103"/>
    </ligand>
</feature>
<dbReference type="PIRSF" id="PIRSF006247">
    <property type="entry name" value="TrkH"/>
    <property type="match status" value="1"/>
</dbReference>
<dbReference type="InterPro" id="IPR004772">
    <property type="entry name" value="TrkH"/>
</dbReference>
<evidence type="ECO:0000256" key="3">
    <source>
        <dbReference type="ARBA" id="ARBA00022448"/>
    </source>
</evidence>
<comment type="similarity">
    <text evidence="2">Belongs to the TrkH potassium transport family.</text>
</comment>
<feature type="transmembrane region" description="Helical" evidence="13">
    <location>
        <begin position="36"/>
        <end position="58"/>
    </location>
</feature>
<feature type="binding site" evidence="12">
    <location>
        <position position="221"/>
    </location>
    <ligand>
        <name>K(+)</name>
        <dbReference type="ChEBI" id="CHEBI:29103"/>
    </ligand>
</feature>
<evidence type="ECO:0000256" key="12">
    <source>
        <dbReference type="PIRSR" id="PIRSR006247-1"/>
    </source>
</evidence>
<dbReference type="GO" id="GO:0015379">
    <property type="term" value="F:potassium:chloride symporter activity"/>
    <property type="evidence" value="ECO:0007669"/>
    <property type="project" value="InterPro"/>
</dbReference>